<evidence type="ECO:0000256" key="2">
    <source>
        <dbReference type="ARBA" id="ARBA00006464"/>
    </source>
</evidence>
<protein>
    <submittedName>
        <fullName evidence="9">Sugar transferase</fullName>
    </submittedName>
</protein>
<evidence type="ECO:0000256" key="6">
    <source>
        <dbReference type="ARBA" id="ARBA00023136"/>
    </source>
</evidence>
<feature type="domain" description="Bacterial sugar transferase" evidence="8">
    <location>
        <begin position="271"/>
        <end position="460"/>
    </location>
</feature>
<dbReference type="GO" id="GO:0016780">
    <property type="term" value="F:phosphotransferase activity, for other substituted phosphate groups"/>
    <property type="evidence" value="ECO:0007669"/>
    <property type="project" value="TreeGrafter"/>
</dbReference>
<keyword evidence="10" id="KW-1185">Reference proteome</keyword>
<evidence type="ECO:0000313" key="9">
    <source>
        <dbReference type="EMBL" id="TFD49807.1"/>
    </source>
</evidence>
<comment type="subcellular location">
    <subcellularLocation>
        <location evidence="1">Membrane</location>
        <topology evidence="1">Multi-pass membrane protein</topology>
    </subcellularLocation>
</comment>
<dbReference type="Pfam" id="PF02397">
    <property type="entry name" value="Bac_transf"/>
    <property type="match status" value="1"/>
</dbReference>
<keyword evidence="6 7" id="KW-0472">Membrane</keyword>
<dbReference type="RefSeq" id="WP_134519558.1">
    <property type="nucleotide sequence ID" value="NZ_SOHE01000047.1"/>
</dbReference>
<sequence>MITDLLVLIWVVFGVQIAWFGFAAADLTLRGSLNEVAINYATISVLIIAAWMLALGAYGSRGYRVVGTGFQEYRLVADATIRLFGLVALVAFLFKIDFARGYILIAFPLGLLVLAASRWMWRQWLNVQRLNERFSSRVILVGSLESVSHLQQELARQPEAGYLVVAVCVPNGSEQGLLGDTNIPISVDLDSLQIAMDESAADTVIVTSSDELPPQRIRELSWSLEPGRQHLVMAPSLTDIGGPRIHTRPVSGLPLIHVETPRYEGRKLFAKRSFDVISSVGLVILLSPFLLIIAVGVRLSTPGPVLFRQERIGINGEPFHMLKFRSMVTDAEALLVGLKSKERQEGNAVMFKMKDDPRVTSIGRFLRRYSLDELPQLFNVLGGTMSLVGPRPPLEGEVSQYETHVHRRFLVKPGITGLWQVSGRSNLSWEDTVRLDLYYVENWSITGDLIILWRTAKAVVARDGAY</sequence>
<name>A0A4R9A0J3_9MICO</name>
<feature type="transmembrane region" description="Helical" evidence="7">
    <location>
        <begin position="79"/>
        <end position="96"/>
    </location>
</feature>
<dbReference type="PANTHER" id="PTHR30576:SF10">
    <property type="entry name" value="SLL5057 PROTEIN"/>
    <property type="match status" value="1"/>
</dbReference>
<keyword evidence="5 7" id="KW-1133">Transmembrane helix</keyword>
<proteinExistence type="inferred from homology"/>
<dbReference type="OrthoDB" id="9808602at2"/>
<reference evidence="9 10" key="1">
    <citation type="submission" date="2019-03" db="EMBL/GenBank/DDBJ databases">
        <title>Genomics of glacier-inhabiting Cryobacterium strains.</title>
        <authorList>
            <person name="Liu Q."/>
            <person name="Xin Y.-H."/>
        </authorList>
    </citation>
    <scope>NUCLEOTIDE SEQUENCE [LARGE SCALE GENOMIC DNA]</scope>
    <source>
        <strain evidence="9 10">Hh14</strain>
    </source>
</reference>
<evidence type="ECO:0000313" key="10">
    <source>
        <dbReference type="Proteomes" id="UP000297447"/>
    </source>
</evidence>
<keyword evidence="3 9" id="KW-0808">Transferase</keyword>
<dbReference type="Proteomes" id="UP000297447">
    <property type="component" value="Unassembled WGS sequence"/>
</dbReference>
<dbReference type="PANTHER" id="PTHR30576">
    <property type="entry name" value="COLANIC BIOSYNTHESIS UDP-GLUCOSE LIPID CARRIER TRANSFERASE"/>
    <property type="match status" value="1"/>
</dbReference>
<dbReference type="AlphaFoldDB" id="A0A4R9A0J3"/>
<dbReference type="InterPro" id="IPR003362">
    <property type="entry name" value="Bact_transf"/>
</dbReference>
<evidence type="ECO:0000256" key="7">
    <source>
        <dbReference type="SAM" id="Phobius"/>
    </source>
</evidence>
<comment type="caution">
    <text evidence="9">The sequence shown here is derived from an EMBL/GenBank/DDBJ whole genome shotgun (WGS) entry which is preliminary data.</text>
</comment>
<dbReference type="EMBL" id="SOHE01000047">
    <property type="protein sequence ID" value="TFD49807.1"/>
    <property type="molecule type" value="Genomic_DNA"/>
</dbReference>
<feature type="transmembrane region" description="Helical" evidence="7">
    <location>
        <begin position="37"/>
        <end position="58"/>
    </location>
</feature>
<evidence type="ECO:0000256" key="4">
    <source>
        <dbReference type="ARBA" id="ARBA00022692"/>
    </source>
</evidence>
<keyword evidence="4 7" id="KW-0812">Transmembrane</keyword>
<accession>A0A4R9A0J3</accession>
<dbReference type="GO" id="GO:0016020">
    <property type="term" value="C:membrane"/>
    <property type="evidence" value="ECO:0007669"/>
    <property type="project" value="UniProtKB-SubCell"/>
</dbReference>
<evidence type="ECO:0000256" key="5">
    <source>
        <dbReference type="ARBA" id="ARBA00022989"/>
    </source>
</evidence>
<evidence type="ECO:0000256" key="3">
    <source>
        <dbReference type="ARBA" id="ARBA00022679"/>
    </source>
</evidence>
<dbReference type="Pfam" id="PF13727">
    <property type="entry name" value="CoA_binding_3"/>
    <property type="match status" value="1"/>
</dbReference>
<comment type="similarity">
    <text evidence="2">Belongs to the bacterial sugar transferase family.</text>
</comment>
<feature type="transmembrane region" description="Helical" evidence="7">
    <location>
        <begin position="7"/>
        <end position="25"/>
    </location>
</feature>
<organism evidence="9 10">
    <name type="scientific">Cryobacterium frigoriphilum</name>
    <dbReference type="NCBI Taxonomy" id="1259150"/>
    <lineage>
        <taxon>Bacteria</taxon>
        <taxon>Bacillati</taxon>
        <taxon>Actinomycetota</taxon>
        <taxon>Actinomycetes</taxon>
        <taxon>Micrococcales</taxon>
        <taxon>Microbacteriaceae</taxon>
        <taxon>Cryobacterium</taxon>
    </lineage>
</organism>
<dbReference type="NCBIfam" id="TIGR03025">
    <property type="entry name" value="EPS_sugtrans"/>
    <property type="match status" value="1"/>
</dbReference>
<evidence type="ECO:0000256" key="1">
    <source>
        <dbReference type="ARBA" id="ARBA00004141"/>
    </source>
</evidence>
<feature type="transmembrane region" description="Helical" evidence="7">
    <location>
        <begin position="102"/>
        <end position="121"/>
    </location>
</feature>
<gene>
    <name evidence="9" type="ORF">E3T55_10660</name>
</gene>
<evidence type="ECO:0000259" key="8">
    <source>
        <dbReference type="Pfam" id="PF02397"/>
    </source>
</evidence>
<feature type="transmembrane region" description="Helical" evidence="7">
    <location>
        <begin position="276"/>
        <end position="299"/>
    </location>
</feature>
<dbReference type="InterPro" id="IPR017475">
    <property type="entry name" value="EPS_sugar_tfrase"/>
</dbReference>